<dbReference type="InterPro" id="IPR039422">
    <property type="entry name" value="MarR/SlyA-like"/>
</dbReference>
<dbReference type="PANTHER" id="PTHR33164:SF104">
    <property type="entry name" value="TRANSCRIPTIONAL REGULATORY PROTEIN"/>
    <property type="match status" value="1"/>
</dbReference>
<proteinExistence type="predicted"/>
<dbReference type="Proteomes" id="UP000460272">
    <property type="component" value="Unassembled WGS sequence"/>
</dbReference>
<dbReference type="InterPro" id="IPR036388">
    <property type="entry name" value="WH-like_DNA-bd_sf"/>
</dbReference>
<sequence>MLHRCIIPAMAREGDAVDAITRQWQALRPGLDLSTLELAARLLRAAALIDRETGTFLGELGLSRGEFDVLAALRRAGTPQTPGSLRTVTLVSAAAVTKRIAALQRSGLVERSPNPADGRGALISLTPAGERVIDDAFPHVLAIERRLLGGLSPAQHARAVVALRQILASAEGIPQGG</sequence>
<reference evidence="2 3" key="1">
    <citation type="submission" date="2018-11" db="EMBL/GenBank/DDBJ databases">
        <title>Trebonia kvetii gen.nov., sp.nov., a novel acidophilic actinobacterium, and proposal of the new actinobacterial family Treboniaceae fam. nov.</title>
        <authorList>
            <person name="Rapoport D."/>
            <person name="Sagova-Mareckova M."/>
            <person name="Sedlacek I."/>
            <person name="Provaznik J."/>
            <person name="Kralova S."/>
            <person name="Pavlinic D."/>
            <person name="Benes V."/>
            <person name="Kopecky J."/>
        </authorList>
    </citation>
    <scope>NUCLEOTIDE SEQUENCE [LARGE SCALE GENOMIC DNA]</scope>
    <source>
        <strain evidence="2 3">15Tr583</strain>
    </source>
</reference>
<dbReference type="InterPro" id="IPR036390">
    <property type="entry name" value="WH_DNA-bd_sf"/>
</dbReference>
<dbReference type="OrthoDB" id="3237509at2"/>
<evidence type="ECO:0000259" key="1">
    <source>
        <dbReference type="PROSITE" id="PS50995"/>
    </source>
</evidence>
<accession>A0A6P2C098</accession>
<dbReference type="SMART" id="SM00347">
    <property type="entry name" value="HTH_MARR"/>
    <property type="match status" value="1"/>
</dbReference>
<organism evidence="2 3">
    <name type="scientific">Trebonia kvetii</name>
    <dbReference type="NCBI Taxonomy" id="2480626"/>
    <lineage>
        <taxon>Bacteria</taxon>
        <taxon>Bacillati</taxon>
        <taxon>Actinomycetota</taxon>
        <taxon>Actinomycetes</taxon>
        <taxon>Streptosporangiales</taxon>
        <taxon>Treboniaceae</taxon>
        <taxon>Trebonia</taxon>
    </lineage>
</organism>
<name>A0A6P2C098_9ACTN</name>
<evidence type="ECO:0000313" key="2">
    <source>
        <dbReference type="EMBL" id="TVZ04839.1"/>
    </source>
</evidence>
<comment type="caution">
    <text evidence="2">The sequence shown here is derived from an EMBL/GenBank/DDBJ whole genome shotgun (WGS) entry which is preliminary data.</text>
</comment>
<evidence type="ECO:0000313" key="3">
    <source>
        <dbReference type="Proteomes" id="UP000460272"/>
    </source>
</evidence>
<dbReference type="SUPFAM" id="SSF46785">
    <property type="entry name" value="Winged helix' DNA-binding domain"/>
    <property type="match status" value="1"/>
</dbReference>
<dbReference type="AlphaFoldDB" id="A0A6P2C098"/>
<dbReference type="EMBL" id="RPFW01000002">
    <property type="protein sequence ID" value="TVZ04839.1"/>
    <property type="molecule type" value="Genomic_DNA"/>
</dbReference>
<dbReference type="PROSITE" id="PS50995">
    <property type="entry name" value="HTH_MARR_2"/>
    <property type="match status" value="1"/>
</dbReference>
<dbReference type="GO" id="GO:0003700">
    <property type="term" value="F:DNA-binding transcription factor activity"/>
    <property type="evidence" value="ECO:0007669"/>
    <property type="project" value="InterPro"/>
</dbReference>
<keyword evidence="3" id="KW-1185">Reference proteome</keyword>
<gene>
    <name evidence="2" type="ORF">EAS64_09345</name>
</gene>
<dbReference type="InterPro" id="IPR000835">
    <property type="entry name" value="HTH_MarR-typ"/>
</dbReference>
<dbReference type="PANTHER" id="PTHR33164">
    <property type="entry name" value="TRANSCRIPTIONAL REGULATOR, MARR FAMILY"/>
    <property type="match status" value="1"/>
</dbReference>
<dbReference type="GO" id="GO:0006950">
    <property type="term" value="P:response to stress"/>
    <property type="evidence" value="ECO:0007669"/>
    <property type="project" value="TreeGrafter"/>
</dbReference>
<feature type="domain" description="HTH marR-type" evidence="1">
    <location>
        <begin position="35"/>
        <end position="168"/>
    </location>
</feature>
<protein>
    <submittedName>
        <fullName evidence="2">MarR family transcriptional regulator</fullName>
    </submittedName>
</protein>
<dbReference type="Gene3D" id="1.10.10.10">
    <property type="entry name" value="Winged helix-like DNA-binding domain superfamily/Winged helix DNA-binding domain"/>
    <property type="match status" value="1"/>
</dbReference>
<dbReference type="Pfam" id="PF12802">
    <property type="entry name" value="MarR_2"/>
    <property type="match status" value="1"/>
</dbReference>